<name>A0ABT5GLB5_9MICO</name>
<dbReference type="Pfam" id="PF25976">
    <property type="entry name" value="LpqB_N"/>
    <property type="match status" value="1"/>
</dbReference>
<comment type="caution">
    <text evidence="2">The sequence shown here is derived from an EMBL/GenBank/DDBJ whole genome shotgun (WGS) entry which is preliminary data.</text>
</comment>
<evidence type="ECO:0000313" key="2">
    <source>
        <dbReference type="EMBL" id="MDC5698491.1"/>
    </source>
</evidence>
<dbReference type="SMART" id="SM00909">
    <property type="entry name" value="Germane"/>
    <property type="match status" value="1"/>
</dbReference>
<dbReference type="EMBL" id="JAPFQL010000069">
    <property type="protein sequence ID" value="MDC5698491.1"/>
    <property type="molecule type" value="Genomic_DNA"/>
</dbReference>
<accession>A0ABT5GLB5</accession>
<sequence>MIPALRRLATGSARRMARAVGATLLVAATTAACSGLPDSSTVTDGRRLDEPINEQIRIAAQAPVPGASPEQIARGFIRAGEDQGETHATAKGYLTHSSVDLWRWAAQETVIYNRASDLQVRRTGDSSIEVRVAPVGMLSTDGRYRDVAPGTVVRAVFGLSRVAGEWRLELPREGFGLWLEASAFDNLYVAAPIHFVTLSGRELIPDTRWFLKGPRLATSLARAQLEPVPPHLAGAVKSGFPASTRLAVNSVPVEAGHAQVDLSAAALSAGAEDRRAMWAQLSATLTRAFVTSISVSVEGTQLELPGLGTTLTAPQDVGYGFTSPILSDSALLRTADTFRRINPFFIPDDAKAQGRRGTESLKPDDPTRMPVGWVRLSLSRDEKQVAAVGGDLEEVSIWPAGEEPLHFREDWSGLVRPSYDRDQYLWIAGRGPQGPAVWALNTSSLVPTPEPQPLDVPWLGEDEVVALTISADGTRALVITRSPASGAERLLVTGVVRERGGRPVALAEPMAQAQPLEALEDVVWLDAESFAVLGRLADDDGTRPWIGRVGVGLDGLRVRYGQTDPSRERLEPVPGARAITTAGGLRGLICLTDDGDVRAKAGLSWRSIATGSDLLLPGR</sequence>
<dbReference type="Pfam" id="PF10647">
    <property type="entry name" value="Gmad1"/>
    <property type="match status" value="1"/>
</dbReference>
<organism evidence="2 3">
    <name type="scientific">Intrasporangium calvum</name>
    <dbReference type="NCBI Taxonomy" id="53358"/>
    <lineage>
        <taxon>Bacteria</taxon>
        <taxon>Bacillati</taxon>
        <taxon>Actinomycetota</taxon>
        <taxon>Actinomycetes</taxon>
        <taxon>Micrococcales</taxon>
        <taxon>Intrasporangiaceae</taxon>
        <taxon>Intrasporangium</taxon>
    </lineage>
</organism>
<evidence type="ECO:0000259" key="1">
    <source>
        <dbReference type="SMART" id="SM00909"/>
    </source>
</evidence>
<dbReference type="Proteomes" id="UP001150259">
    <property type="component" value="Unassembled WGS sequence"/>
</dbReference>
<reference evidence="2 3" key="1">
    <citation type="submission" date="2022-11" db="EMBL/GenBank/DDBJ databases">
        <title>Anaerobic phenanthrene biodegradation by a DNRA strain PheN6.</title>
        <authorList>
            <person name="Zhang Z."/>
        </authorList>
    </citation>
    <scope>NUCLEOTIDE SEQUENCE [LARGE SCALE GENOMIC DNA]</scope>
    <source>
        <strain evidence="2 3">PheN6</strain>
    </source>
</reference>
<feature type="domain" description="GerMN" evidence="1">
    <location>
        <begin position="217"/>
        <end position="306"/>
    </location>
</feature>
<dbReference type="InterPro" id="IPR059026">
    <property type="entry name" value="LpqB_N"/>
</dbReference>
<dbReference type="Pfam" id="PF10646">
    <property type="entry name" value="Germane"/>
    <property type="match status" value="1"/>
</dbReference>
<evidence type="ECO:0000313" key="3">
    <source>
        <dbReference type="Proteomes" id="UP001150259"/>
    </source>
</evidence>
<gene>
    <name evidence="2" type="ORF">OO014_14625</name>
</gene>
<dbReference type="InterPro" id="IPR018910">
    <property type="entry name" value="LpqB_C"/>
</dbReference>
<dbReference type="InterPro" id="IPR019606">
    <property type="entry name" value="GerMN"/>
</dbReference>
<proteinExistence type="predicted"/>
<keyword evidence="3" id="KW-1185">Reference proteome</keyword>
<dbReference type="PROSITE" id="PS51257">
    <property type="entry name" value="PROKAR_LIPOPROTEIN"/>
    <property type="match status" value="1"/>
</dbReference>
<dbReference type="RefSeq" id="WP_272463063.1">
    <property type="nucleotide sequence ID" value="NZ_JAPFQL010000069.1"/>
</dbReference>
<protein>
    <submittedName>
        <fullName evidence="2">LpqB family beta-propeller domain-containing protein</fullName>
    </submittedName>
</protein>